<evidence type="ECO:0000313" key="8">
    <source>
        <dbReference type="Proteomes" id="UP000238322"/>
    </source>
</evidence>
<evidence type="ECO:0000313" key="7">
    <source>
        <dbReference type="EMBL" id="PQO35039.1"/>
    </source>
</evidence>
<evidence type="ECO:0000259" key="6">
    <source>
        <dbReference type="Pfam" id="PF00884"/>
    </source>
</evidence>
<dbReference type="InterPro" id="IPR024607">
    <property type="entry name" value="Sulfatase_CS"/>
</dbReference>
<dbReference type="AlphaFoldDB" id="A0A2S8FS87"/>
<dbReference type="EMBL" id="PUHY01000010">
    <property type="protein sequence ID" value="PQO35039.1"/>
    <property type="molecule type" value="Genomic_DNA"/>
</dbReference>
<dbReference type="Proteomes" id="UP000238322">
    <property type="component" value="Unassembled WGS sequence"/>
</dbReference>
<evidence type="ECO:0000256" key="4">
    <source>
        <dbReference type="ARBA" id="ARBA00022837"/>
    </source>
</evidence>
<dbReference type="OrthoDB" id="9803751at2"/>
<keyword evidence="2" id="KW-0479">Metal-binding</keyword>
<feature type="signal peptide" evidence="5">
    <location>
        <begin position="1"/>
        <end position="21"/>
    </location>
</feature>
<keyword evidence="5" id="KW-0732">Signal</keyword>
<dbReference type="SUPFAM" id="SSF53649">
    <property type="entry name" value="Alkaline phosphatase-like"/>
    <property type="match status" value="1"/>
</dbReference>
<organism evidence="7 8">
    <name type="scientific">Blastopirellula marina</name>
    <dbReference type="NCBI Taxonomy" id="124"/>
    <lineage>
        <taxon>Bacteria</taxon>
        <taxon>Pseudomonadati</taxon>
        <taxon>Planctomycetota</taxon>
        <taxon>Planctomycetia</taxon>
        <taxon>Pirellulales</taxon>
        <taxon>Pirellulaceae</taxon>
        <taxon>Blastopirellula</taxon>
    </lineage>
</organism>
<dbReference type="Pfam" id="PF00884">
    <property type="entry name" value="Sulfatase"/>
    <property type="match status" value="1"/>
</dbReference>
<evidence type="ECO:0000256" key="2">
    <source>
        <dbReference type="ARBA" id="ARBA00022723"/>
    </source>
</evidence>
<dbReference type="InterPro" id="IPR050738">
    <property type="entry name" value="Sulfatase"/>
</dbReference>
<dbReference type="PANTHER" id="PTHR42693:SF53">
    <property type="entry name" value="ENDO-4-O-SULFATASE"/>
    <property type="match status" value="1"/>
</dbReference>
<dbReference type="Gene3D" id="3.30.1120.10">
    <property type="match status" value="1"/>
</dbReference>
<feature type="domain" description="Sulfatase N-terminal" evidence="6">
    <location>
        <begin position="27"/>
        <end position="342"/>
    </location>
</feature>
<dbReference type="InterPro" id="IPR000917">
    <property type="entry name" value="Sulfatase_N"/>
</dbReference>
<dbReference type="PROSITE" id="PS00523">
    <property type="entry name" value="SULFATASE_1"/>
    <property type="match status" value="1"/>
</dbReference>
<evidence type="ECO:0000256" key="1">
    <source>
        <dbReference type="ARBA" id="ARBA00008779"/>
    </source>
</evidence>
<gene>
    <name evidence="7" type="ORF">C5Y83_12310</name>
</gene>
<dbReference type="InterPro" id="IPR017850">
    <property type="entry name" value="Alkaline_phosphatase_core_sf"/>
</dbReference>
<keyword evidence="4" id="KW-0106">Calcium</keyword>
<feature type="chain" id="PRO_5015605795" evidence="5">
    <location>
        <begin position="22"/>
        <end position="472"/>
    </location>
</feature>
<comment type="caution">
    <text evidence="7">The sequence shown here is derived from an EMBL/GenBank/DDBJ whole genome shotgun (WGS) entry which is preliminary data.</text>
</comment>
<dbReference type="GO" id="GO:0046872">
    <property type="term" value="F:metal ion binding"/>
    <property type="evidence" value="ECO:0007669"/>
    <property type="project" value="UniProtKB-KW"/>
</dbReference>
<dbReference type="PANTHER" id="PTHR42693">
    <property type="entry name" value="ARYLSULFATASE FAMILY MEMBER"/>
    <property type="match status" value="1"/>
</dbReference>
<evidence type="ECO:0000256" key="5">
    <source>
        <dbReference type="SAM" id="SignalP"/>
    </source>
</evidence>
<name>A0A2S8FS87_9BACT</name>
<evidence type="ECO:0000256" key="3">
    <source>
        <dbReference type="ARBA" id="ARBA00022801"/>
    </source>
</evidence>
<proteinExistence type="inferred from homology"/>
<sequence>MNTLRLSIAILAICAFTSVTKADDRLNFLVIMCDDLGYGDLECYGHPSIRTPNLNKLADEGVRFTSYYSAAPVCSPSRAGLITGQTPTQVGVYDWIPGGSPMHVRAEEVTLPRLLKSVGYETGLFGKWHCNGKFNSPDQPQPNDLGFDYWFATQNNAGPSHENPTNFVRNGKRVGPTQGFSCQVVADEAIHWLSEVHDDDKPFFALVTFHEPHEPIASPDELVKTYPDAEKKGEALYYANVTNMDQAVGKLMAKVDELNLRDNTLVVFTSDNGPETLNRYKNAWRSHGSPGPLRGMKLHIYDGGIRVPGIARLPGKIEAGVESDLPVCSLDLLPTFSELAGAEIPAGTKLDGTSLAKMLDGETVKREKPLFWHYYRAFGDSKVAVRDGDWKLVALWDQGNVSPGSAYKKGDYSLIKDVKFTDFELYNLTEDIGETKDLKEQHPEIAARLKKALLAKYDEATANAIDWFAERN</sequence>
<accession>A0A2S8FS87</accession>
<protein>
    <submittedName>
        <fullName evidence="7">Arylsulfatase</fullName>
    </submittedName>
</protein>
<reference evidence="7 8" key="1">
    <citation type="submission" date="2018-02" db="EMBL/GenBank/DDBJ databases">
        <title>Comparative genomes isolates from brazilian mangrove.</title>
        <authorList>
            <person name="Araujo J.E."/>
            <person name="Taketani R.G."/>
            <person name="Silva M.C.P."/>
            <person name="Loureco M.V."/>
            <person name="Andreote F.D."/>
        </authorList>
    </citation>
    <scope>NUCLEOTIDE SEQUENCE [LARGE SCALE GENOMIC DNA]</scope>
    <source>
        <strain evidence="7 8">Hex-1 MGV</strain>
    </source>
</reference>
<comment type="similarity">
    <text evidence="1">Belongs to the sulfatase family.</text>
</comment>
<keyword evidence="3" id="KW-0378">Hydrolase</keyword>
<dbReference type="Gene3D" id="3.40.720.10">
    <property type="entry name" value="Alkaline Phosphatase, subunit A"/>
    <property type="match status" value="1"/>
</dbReference>
<dbReference type="GO" id="GO:0004065">
    <property type="term" value="F:arylsulfatase activity"/>
    <property type="evidence" value="ECO:0007669"/>
    <property type="project" value="TreeGrafter"/>
</dbReference>